<dbReference type="GO" id="GO:0005886">
    <property type="term" value="C:plasma membrane"/>
    <property type="evidence" value="ECO:0007669"/>
    <property type="project" value="UniProtKB-SubCell"/>
</dbReference>
<evidence type="ECO:0000256" key="3">
    <source>
        <dbReference type="ARBA" id="ARBA00022475"/>
    </source>
</evidence>
<dbReference type="Proteomes" id="UP001205748">
    <property type="component" value="Unassembled WGS sequence"/>
</dbReference>
<feature type="transmembrane region" description="Helical" evidence="8">
    <location>
        <begin position="166"/>
        <end position="188"/>
    </location>
</feature>
<comment type="subcellular location">
    <subcellularLocation>
        <location evidence="1">Cell membrane</location>
        <topology evidence="1">Multi-pass membrane protein</topology>
    </subcellularLocation>
</comment>
<protein>
    <submittedName>
        <fullName evidence="9">ZIP family metal transporter</fullName>
    </submittedName>
</protein>
<organism evidence="9 10">
    <name type="scientific">Irregularibacter muris</name>
    <dbReference type="NCBI Taxonomy" id="1796619"/>
    <lineage>
        <taxon>Bacteria</taxon>
        <taxon>Bacillati</taxon>
        <taxon>Bacillota</taxon>
        <taxon>Clostridia</taxon>
        <taxon>Eubacteriales</taxon>
        <taxon>Eubacteriaceae</taxon>
        <taxon>Irregularibacter</taxon>
    </lineage>
</organism>
<feature type="transmembrane region" description="Helical" evidence="8">
    <location>
        <begin position="6"/>
        <end position="30"/>
    </location>
</feature>
<evidence type="ECO:0000256" key="6">
    <source>
        <dbReference type="ARBA" id="ARBA00022989"/>
    </source>
</evidence>
<feature type="transmembrane region" description="Helical" evidence="8">
    <location>
        <begin position="194"/>
        <end position="214"/>
    </location>
</feature>
<sequence length="245" mass="25460">MEKLLMITIIGFLAGMVGTGIGGLSAYLFIHPSKRAFSVILGLAGGLMISIVCFDLLPQAFEMVGVPLGVFGIICGVAIITIIDEIMDLLEKGKKKQRDGFIKAGVLIGIGIAAHNFPEGLAIGAGFMATPQLGLGLALVITLHNIPEGIAMATPMSIGGVKKIRILFYTLLAGIPMGVGAFLGALLGEISPAFIGWCLGLAGGAMLFITCQEIIPRSREIWKGRISGFGIILGIIGGILLSSLI</sequence>
<gene>
    <name evidence="9" type="ORF">NSA47_14710</name>
</gene>
<proteinExistence type="inferred from homology"/>
<accession>A0AAE3HGH8</accession>
<feature type="transmembrane region" description="Helical" evidence="8">
    <location>
        <begin position="104"/>
        <end position="127"/>
    </location>
</feature>
<dbReference type="PANTHER" id="PTHR11040">
    <property type="entry name" value="ZINC/IRON TRANSPORTER"/>
    <property type="match status" value="1"/>
</dbReference>
<keyword evidence="7 8" id="KW-0472">Membrane</keyword>
<dbReference type="RefSeq" id="WP_257533352.1">
    <property type="nucleotide sequence ID" value="NZ_JANKAS010000022.1"/>
</dbReference>
<keyword evidence="3" id="KW-1003">Cell membrane</keyword>
<comment type="similarity">
    <text evidence="2">Belongs to the ZIP transporter (TC 2.A.5) family.</text>
</comment>
<feature type="transmembrane region" description="Helical" evidence="8">
    <location>
        <begin position="37"/>
        <end position="57"/>
    </location>
</feature>
<evidence type="ECO:0000256" key="8">
    <source>
        <dbReference type="SAM" id="Phobius"/>
    </source>
</evidence>
<feature type="transmembrane region" description="Helical" evidence="8">
    <location>
        <begin position="226"/>
        <end position="244"/>
    </location>
</feature>
<keyword evidence="4 8" id="KW-0812">Transmembrane</keyword>
<evidence type="ECO:0000256" key="7">
    <source>
        <dbReference type="ARBA" id="ARBA00023136"/>
    </source>
</evidence>
<dbReference type="PANTHER" id="PTHR11040:SF211">
    <property type="entry name" value="ZINC TRANSPORTER ZIP11"/>
    <property type="match status" value="1"/>
</dbReference>
<reference evidence="9" key="1">
    <citation type="submission" date="2022-07" db="EMBL/GenBank/DDBJ databases">
        <title>Enhanced cultured diversity of the mouse gut microbiota enables custom-made synthetic communities.</title>
        <authorList>
            <person name="Afrizal A."/>
        </authorList>
    </citation>
    <scope>NUCLEOTIDE SEQUENCE</scope>
    <source>
        <strain evidence="9">DSM 28593</strain>
    </source>
</reference>
<evidence type="ECO:0000313" key="9">
    <source>
        <dbReference type="EMBL" id="MCR1900216.1"/>
    </source>
</evidence>
<evidence type="ECO:0000313" key="10">
    <source>
        <dbReference type="Proteomes" id="UP001205748"/>
    </source>
</evidence>
<name>A0AAE3HGH8_9FIRM</name>
<evidence type="ECO:0000256" key="5">
    <source>
        <dbReference type="ARBA" id="ARBA00022833"/>
    </source>
</evidence>
<dbReference type="EMBL" id="JANKAS010000022">
    <property type="protein sequence ID" value="MCR1900216.1"/>
    <property type="molecule type" value="Genomic_DNA"/>
</dbReference>
<keyword evidence="6 8" id="KW-1133">Transmembrane helix</keyword>
<keyword evidence="10" id="KW-1185">Reference proteome</keyword>
<evidence type="ECO:0000256" key="4">
    <source>
        <dbReference type="ARBA" id="ARBA00022692"/>
    </source>
</evidence>
<dbReference type="Pfam" id="PF02535">
    <property type="entry name" value="Zip"/>
    <property type="match status" value="1"/>
</dbReference>
<feature type="transmembrane region" description="Helical" evidence="8">
    <location>
        <begin position="63"/>
        <end position="83"/>
    </location>
</feature>
<evidence type="ECO:0000256" key="1">
    <source>
        <dbReference type="ARBA" id="ARBA00004651"/>
    </source>
</evidence>
<comment type="caution">
    <text evidence="9">The sequence shown here is derived from an EMBL/GenBank/DDBJ whole genome shotgun (WGS) entry which is preliminary data.</text>
</comment>
<keyword evidence="5" id="KW-0862">Zinc</keyword>
<dbReference type="GO" id="GO:0005385">
    <property type="term" value="F:zinc ion transmembrane transporter activity"/>
    <property type="evidence" value="ECO:0007669"/>
    <property type="project" value="TreeGrafter"/>
</dbReference>
<evidence type="ECO:0000256" key="2">
    <source>
        <dbReference type="ARBA" id="ARBA00006939"/>
    </source>
</evidence>
<dbReference type="AlphaFoldDB" id="A0AAE3HGH8"/>
<dbReference type="InterPro" id="IPR003689">
    <property type="entry name" value="ZIP"/>
</dbReference>